<protein>
    <recommendedName>
        <fullName evidence="3">AMP-dependent synthetase/ligase domain-containing protein</fullName>
    </recommendedName>
</protein>
<dbReference type="HOGENOM" id="CLU_000022_23_7_11"/>
<dbReference type="PANTHER" id="PTHR22754">
    <property type="entry name" value="DISCO-INTERACTING PROTEIN 2 DIP2 -RELATED"/>
    <property type="match status" value="1"/>
</dbReference>
<dbReference type="Proteomes" id="UP000004816">
    <property type="component" value="Unassembled WGS sequence"/>
</dbReference>
<evidence type="ECO:0000259" key="3">
    <source>
        <dbReference type="Pfam" id="PF00501"/>
    </source>
</evidence>
<keyword evidence="5" id="KW-1185">Reference proteome</keyword>
<dbReference type="InterPro" id="IPR020845">
    <property type="entry name" value="AMP-binding_CS"/>
</dbReference>
<gene>
    <name evidence="4" type="ORF">HMPREF9336_04256</name>
</gene>
<dbReference type="EMBL" id="ACZI02000003">
    <property type="protein sequence ID" value="ERG69112.1"/>
    <property type="molecule type" value="Genomic_DNA"/>
</dbReference>
<sequence length="559" mass="59204">MMNTLLTTLIENAEATGRGLTCAPVDGLGASQFDQTGRTSWAQVHQSALAVAGALADAGVRPRDSVAVLAGSPGEIAPLVQGIWLAGASITMLQHPNHRSDLSVWAEDTRAALAAVGATTLVLGDPFLAAADQLAALPVRLVRLAELLTGSAGRVGAPAEDDIAFLQLTSGSTGTPKAVAVTYRNIAANTRAMIEASGASAESDVVVSWLPLYHDMGMMGFLINPMVYGLETVKITPSDFLADPLLWAELITEHRGTMTAAPNFAYAVLARRLGKAPDGAYDLSSLRFALSGAEAIDIATLDRLVAEGGRFGFRREAIVPAYGMAEATLAVSFLRAGEDYRALPVDPTAPEDRSGGLRLALGSPLDGCEIRVVDERRAPLPALSSGEFEIRGDNVAVGYRTERGFERAADEAGWLPTGDLGYLTEDGQPVICGRKKDILIVSGRNLHPEDVERAAAAVEGVRSGNVVAVRLRTAEAGEGFAMVVESARHADEAERERIRREVADRVYRSHGVSPRHVHVAPTGWIPKTSSGKFRRAETSARLANHPTTEPTALGKEKKS</sequence>
<evidence type="ECO:0000313" key="4">
    <source>
        <dbReference type="EMBL" id="ERG69112.1"/>
    </source>
</evidence>
<dbReference type="PROSITE" id="PS00455">
    <property type="entry name" value="AMP_BINDING"/>
    <property type="match status" value="1"/>
</dbReference>
<dbReference type="SUPFAM" id="SSF56801">
    <property type="entry name" value="Acetyl-CoA synthetase-like"/>
    <property type="match status" value="1"/>
</dbReference>
<dbReference type="InterPro" id="IPR042099">
    <property type="entry name" value="ANL_N_sf"/>
</dbReference>
<dbReference type="AlphaFoldDB" id="U1M132"/>
<reference evidence="4 5" key="1">
    <citation type="journal article" date="2011" name="Stand. Genomic Sci.">
        <title>High quality draft genome sequence of Segniliparus rugosus CDC 945(T)= (ATCC BAA-974(T)).</title>
        <authorList>
            <person name="Earl A.M."/>
            <person name="Desjardins C.A."/>
            <person name="Fitzgerald M.G."/>
            <person name="Arachchi H.M."/>
            <person name="Zeng Q."/>
            <person name="Mehta T."/>
            <person name="Griggs A."/>
            <person name="Birren B.W."/>
            <person name="Toney N.C."/>
            <person name="Carr J."/>
            <person name="Posey J."/>
            <person name="Butler W.R."/>
        </authorList>
    </citation>
    <scope>NUCLEOTIDE SEQUENCE [LARGE SCALE GENOMIC DNA]</scope>
    <source>
        <strain evidence="5">ATCC BAA-974 / DSM 45345 / CCUG 50838 / CIP 108380 / JCM 13579 / CDC 945</strain>
    </source>
</reference>
<feature type="domain" description="AMP-dependent synthetase/ligase" evidence="3">
    <location>
        <begin position="34"/>
        <end position="399"/>
    </location>
</feature>
<organism evidence="4 5">
    <name type="scientific">Segniliparus rugosus (strain ATCC BAA-974 / DSM 45345 / CCUG 50838 / CIP 108380 / JCM 13579 / CDC 945)</name>
    <dbReference type="NCBI Taxonomy" id="679197"/>
    <lineage>
        <taxon>Bacteria</taxon>
        <taxon>Bacillati</taxon>
        <taxon>Actinomycetota</taxon>
        <taxon>Actinomycetes</taxon>
        <taxon>Mycobacteriales</taxon>
        <taxon>Segniliparaceae</taxon>
        <taxon>Segniliparus</taxon>
    </lineage>
</organism>
<feature type="region of interest" description="Disordered" evidence="2">
    <location>
        <begin position="518"/>
        <end position="559"/>
    </location>
</feature>
<evidence type="ECO:0000256" key="1">
    <source>
        <dbReference type="ARBA" id="ARBA00006432"/>
    </source>
</evidence>
<comment type="similarity">
    <text evidence="1">Belongs to the ATP-dependent AMP-binding enzyme family.</text>
</comment>
<dbReference type="GO" id="GO:0006633">
    <property type="term" value="P:fatty acid biosynthetic process"/>
    <property type="evidence" value="ECO:0007669"/>
    <property type="project" value="TreeGrafter"/>
</dbReference>
<dbReference type="Gene3D" id="3.40.50.12780">
    <property type="entry name" value="N-terminal domain of ligase-like"/>
    <property type="match status" value="1"/>
</dbReference>
<evidence type="ECO:0000313" key="5">
    <source>
        <dbReference type="Proteomes" id="UP000004816"/>
    </source>
</evidence>
<dbReference type="Gene3D" id="3.30.300.30">
    <property type="match status" value="1"/>
</dbReference>
<dbReference type="GO" id="GO:0005886">
    <property type="term" value="C:plasma membrane"/>
    <property type="evidence" value="ECO:0007669"/>
    <property type="project" value="TreeGrafter"/>
</dbReference>
<proteinExistence type="inferred from homology"/>
<dbReference type="Pfam" id="PF00501">
    <property type="entry name" value="AMP-binding"/>
    <property type="match status" value="1"/>
</dbReference>
<dbReference type="STRING" id="679197.HMPREF9336_04256"/>
<dbReference type="PANTHER" id="PTHR22754:SF32">
    <property type="entry name" value="DISCO-INTERACTING PROTEIN 2"/>
    <property type="match status" value="1"/>
</dbReference>
<comment type="caution">
    <text evidence="4">The sequence shown here is derived from an EMBL/GenBank/DDBJ whole genome shotgun (WGS) entry which is preliminary data.</text>
</comment>
<dbReference type="GO" id="GO:0070566">
    <property type="term" value="F:adenylyltransferase activity"/>
    <property type="evidence" value="ECO:0007669"/>
    <property type="project" value="TreeGrafter"/>
</dbReference>
<accession>U1M132</accession>
<name>U1M132_SEGRC</name>
<evidence type="ECO:0000256" key="2">
    <source>
        <dbReference type="SAM" id="MobiDB-lite"/>
    </source>
</evidence>
<dbReference type="NCBIfam" id="NF005850">
    <property type="entry name" value="PRK07768.1"/>
    <property type="match status" value="1"/>
</dbReference>
<dbReference type="InterPro" id="IPR045851">
    <property type="entry name" value="AMP-bd_C_sf"/>
</dbReference>
<dbReference type="InterPro" id="IPR000873">
    <property type="entry name" value="AMP-dep_synth/lig_dom"/>
</dbReference>
<dbReference type="eggNOG" id="COG0318">
    <property type="taxonomic scope" value="Bacteria"/>
</dbReference>